<reference evidence="3 4" key="1">
    <citation type="journal article" date="2015" name="Int. J. Syst. Evol. Microbiol.">
        <title>Halomonas salicampi sp. nov., a halotolerant and alkalitolerant bacterium isolated from a saltern soil.</title>
        <authorList>
            <person name="Lee J.C."/>
            <person name="Kim Y.S."/>
            <person name="Yun B.S."/>
            <person name="Whang K.S."/>
        </authorList>
    </citation>
    <scope>NUCLEOTIDE SEQUENCE [LARGE SCALE GENOMIC DNA]</scope>
    <source>
        <strain evidence="3 4">BH103</strain>
    </source>
</reference>
<sequence length="268" mass="29658">MSTFSHSRAKECLQRAKWFPLTLGLTVFLAGCASSQTAGAPHPEDPWEGFNRRVFIFNDVLDRYALKPVARGYRFVTPDPVETSVGNFFSNLGEVRTVVNSLLQGKGRNASLSTSRLIINSTVGVGGLFDVATKMEITGDEEDFGQTLAVWGWEDSRYLVLPLLGPSTLRDTTGLPADRAADPVMYLNDETAEIALTVLDVVDTRAGLLDREAMIQGDRYRFIRDAYLQSRQFEINDGELGDDPFAADDFEFDDADFDDADFDENGAD</sequence>
<dbReference type="Proteomes" id="UP000586119">
    <property type="component" value="Unassembled WGS sequence"/>
</dbReference>
<accession>A0A7Z0LL16</accession>
<gene>
    <name evidence="3" type="ORF">HZS81_09150</name>
</gene>
<evidence type="ECO:0000313" key="4">
    <source>
        <dbReference type="Proteomes" id="UP000586119"/>
    </source>
</evidence>
<proteinExistence type="inferred from homology"/>
<dbReference type="PANTHER" id="PTHR30035">
    <property type="entry name" value="LIPOPROTEIN VACJ-RELATED"/>
    <property type="match status" value="1"/>
</dbReference>
<protein>
    <submittedName>
        <fullName evidence="3">VacJ family lipoprotein</fullName>
    </submittedName>
</protein>
<keyword evidence="3" id="KW-0449">Lipoprotein</keyword>
<dbReference type="PRINTS" id="PR01805">
    <property type="entry name" value="VACJLIPOPROT"/>
</dbReference>
<name>A0A7Z0LL16_9GAMM</name>
<dbReference type="EMBL" id="JACCDF010000007">
    <property type="protein sequence ID" value="NYS60926.1"/>
    <property type="molecule type" value="Genomic_DNA"/>
</dbReference>
<dbReference type="PANTHER" id="PTHR30035:SF3">
    <property type="entry name" value="INTERMEMBRANE PHOSPHOLIPID TRANSPORT SYSTEM LIPOPROTEIN MLAA"/>
    <property type="match status" value="1"/>
</dbReference>
<keyword evidence="4" id="KW-1185">Reference proteome</keyword>
<dbReference type="GO" id="GO:0016020">
    <property type="term" value="C:membrane"/>
    <property type="evidence" value="ECO:0007669"/>
    <property type="project" value="InterPro"/>
</dbReference>
<dbReference type="GO" id="GO:0120010">
    <property type="term" value="P:intermembrane phospholipid transfer"/>
    <property type="evidence" value="ECO:0007669"/>
    <property type="project" value="TreeGrafter"/>
</dbReference>
<keyword evidence="2" id="KW-0732">Signal</keyword>
<comment type="similarity">
    <text evidence="1">Belongs to the MlaA family.</text>
</comment>
<dbReference type="Pfam" id="PF04333">
    <property type="entry name" value="MlaA"/>
    <property type="match status" value="1"/>
</dbReference>
<dbReference type="InterPro" id="IPR007428">
    <property type="entry name" value="MlaA"/>
</dbReference>
<organism evidence="3 4">
    <name type="scientific">Vreelandella salicampi</name>
    <dbReference type="NCBI Taxonomy" id="1449798"/>
    <lineage>
        <taxon>Bacteria</taxon>
        <taxon>Pseudomonadati</taxon>
        <taxon>Pseudomonadota</taxon>
        <taxon>Gammaproteobacteria</taxon>
        <taxon>Oceanospirillales</taxon>
        <taxon>Halomonadaceae</taxon>
        <taxon>Vreelandella</taxon>
    </lineage>
</organism>
<dbReference type="AlphaFoldDB" id="A0A7Z0LL16"/>
<comment type="caution">
    <text evidence="3">The sequence shown here is derived from an EMBL/GenBank/DDBJ whole genome shotgun (WGS) entry which is preliminary data.</text>
</comment>
<evidence type="ECO:0000313" key="3">
    <source>
        <dbReference type="EMBL" id="NYS60926.1"/>
    </source>
</evidence>
<evidence type="ECO:0000256" key="1">
    <source>
        <dbReference type="ARBA" id="ARBA00010634"/>
    </source>
</evidence>
<dbReference type="RefSeq" id="WP_179930260.1">
    <property type="nucleotide sequence ID" value="NZ_JACCDF010000007.1"/>
</dbReference>
<evidence type="ECO:0000256" key="2">
    <source>
        <dbReference type="ARBA" id="ARBA00022729"/>
    </source>
</evidence>